<protein>
    <submittedName>
        <fullName evidence="1">Uncharacterized protein</fullName>
    </submittedName>
</protein>
<comment type="caution">
    <text evidence="1">The sequence shown here is derived from an EMBL/GenBank/DDBJ whole genome shotgun (WGS) entry which is preliminary data.</text>
</comment>
<dbReference type="Proteomes" id="UP001501556">
    <property type="component" value="Unassembled WGS sequence"/>
</dbReference>
<dbReference type="EMBL" id="BAABDI010000030">
    <property type="protein sequence ID" value="GAA3986862.1"/>
    <property type="molecule type" value="Genomic_DNA"/>
</dbReference>
<evidence type="ECO:0000313" key="2">
    <source>
        <dbReference type="Proteomes" id="UP001501556"/>
    </source>
</evidence>
<keyword evidence="2" id="KW-1185">Reference proteome</keyword>
<name>A0ABP7QRA1_9BACT</name>
<gene>
    <name evidence="1" type="ORF">GCM10022407_34550</name>
</gene>
<proteinExistence type="predicted"/>
<organism evidence="1 2">
    <name type="scientific">Hymenobacter antarcticus</name>
    <dbReference type="NCBI Taxonomy" id="486270"/>
    <lineage>
        <taxon>Bacteria</taxon>
        <taxon>Pseudomonadati</taxon>
        <taxon>Bacteroidota</taxon>
        <taxon>Cytophagia</taxon>
        <taxon>Cytophagales</taxon>
        <taxon>Hymenobacteraceae</taxon>
        <taxon>Hymenobacter</taxon>
    </lineage>
</organism>
<evidence type="ECO:0000313" key="1">
    <source>
        <dbReference type="EMBL" id="GAA3986862.1"/>
    </source>
</evidence>
<accession>A0ABP7QRA1</accession>
<sequence length="76" mass="8083">MLQRVLDTLPRNHTALRDAQTTLAGKGTEVTRGALYEVVKGRSKNPELIEAILDAAEASKARAAALAARAEKLAEA</sequence>
<reference evidence="2" key="1">
    <citation type="journal article" date="2019" name="Int. J. Syst. Evol. Microbiol.">
        <title>The Global Catalogue of Microorganisms (GCM) 10K type strain sequencing project: providing services to taxonomists for standard genome sequencing and annotation.</title>
        <authorList>
            <consortium name="The Broad Institute Genomics Platform"/>
            <consortium name="The Broad Institute Genome Sequencing Center for Infectious Disease"/>
            <person name="Wu L."/>
            <person name="Ma J."/>
        </authorList>
    </citation>
    <scope>NUCLEOTIDE SEQUENCE [LARGE SCALE GENOMIC DNA]</scope>
    <source>
        <strain evidence="2">JCM 17217</strain>
    </source>
</reference>